<comment type="caution">
    <text evidence="1">The sequence shown here is derived from an EMBL/GenBank/DDBJ whole genome shotgun (WGS) entry which is preliminary data.</text>
</comment>
<accession>X1RN07</accession>
<feature type="non-terminal residue" evidence="1">
    <location>
        <position position="202"/>
    </location>
</feature>
<dbReference type="InterPro" id="IPR011335">
    <property type="entry name" value="Restrct_endonuc-II-like"/>
</dbReference>
<dbReference type="SUPFAM" id="SSF81301">
    <property type="entry name" value="Nucleotidyltransferase"/>
    <property type="match status" value="1"/>
</dbReference>
<name>X1RN07_9ZZZZ</name>
<dbReference type="SUPFAM" id="SSF52980">
    <property type="entry name" value="Restriction endonuclease-like"/>
    <property type="match status" value="1"/>
</dbReference>
<feature type="non-terminal residue" evidence="1">
    <location>
        <position position="1"/>
    </location>
</feature>
<dbReference type="InterPro" id="IPR043519">
    <property type="entry name" value="NT_sf"/>
</dbReference>
<proteinExistence type="predicted"/>
<protein>
    <submittedName>
        <fullName evidence="1">Uncharacterized protein</fullName>
    </submittedName>
</protein>
<reference evidence="1" key="1">
    <citation type="journal article" date="2014" name="Front. Microbiol.">
        <title>High frequency of phylogenetically diverse reductive dehalogenase-homologous genes in deep subseafloor sedimentary metagenomes.</title>
        <authorList>
            <person name="Kawai M."/>
            <person name="Futagami T."/>
            <person name="Toyoda A."/>
            <person name="Takaki Y."/>
            <person name="Nishi S."/>
            <person name="Hori S."/>
            <person name="Arai W."/>
            <person name="Tsubouchi T."/>
            <person name="Morono Y."/>
            <person name="Uchiyama I."/>
            <person name="Ito T."/>
            <person name="Fujiyama A."/>
            <person name="Inagaki F."/>
            <person name="Takami H."/>
        </authorList>
    </citation>
    <scope>NUCLEOTIDE SEQUENCE</scope>
    <source>
        <strain evidence="1">Expedition CK06-06</strain>
    </source>
</reference>
<dbReference type="AlphaFoldDB" id="X1RN07"/>
<gene>
    <name evidence="1" type="ORF">S12H4_12160</name>
</gene>
<dbReference type="EMBL" id="BARW01005672">
    <property type="protein sequence ID" value="GAI82013.1"/>
    <property type="molecule type" value="Genomic_DNA"/>
</dbReference>
<organism evidence="1">
    <name type="scientific">marine sediment metagenome</name>
    <dbReference type="NCBI Taxonomy" id="412755"/>
    <lineage>
        <taxon>unclassified sequences</taxon>
        <taxon>metagenomes</taxon>
        <taxon>ecological metagenomes</taxon>
    </lineage>
</organism>
<evidence type="ECO:0000313" key="1">
    <source>
        <dbReference type="EMBL" id="GAI82013.1"/>
    </source>
</evidence>
<sequence>QHLVDVNKKNWQNPAWVKKMLSALNVKPTKPELQLQAILDKHFSQFKYNGDGRLGVTLGGQTPDFVNIDGRKDLIEVFGDYYHSPEVLKARWQGSELGKIMIYNSLGWKCLIIWASELTDEQAVISIRRQKPAVRDIDLVVIPRDRQNLDSALLGMGNYKMSGMKIARVEMDSIPLDIYFAAPETFATLLLIRTGSVESNIR</sequence>
<dbReference type="Gene3D" id="3.40.960.10">
    <property type="entry name" value="VSR Endonuclease"/>
    <property type="match status" value="1"/>
</dbReference>